<name>A0A1G9WBG9_9BACI</name>
<evidence type="ECO:0000259" key="3">
    <source>
        <dbReference type="SMART" id="SM00563"/>
    </source>
</evidence>
<reference evidence="4 5" key="1">
    <citation type="submission" date="2016-10" db="EMBL/GenBank/DDBJ databases">
        <authorList>
            <person name="de Groot N.N."/>
        </authorList>
    </citation>
    <scope>NUCLEOTIDE SEQUENCE [LARGE SCALE GENOMIC DNA]</scope>
    <source>
        <strain evidence="4 5">CGMCC 1.3442</strain>
    </source>
</reference>
<keyword evidence="1 4" id="KW-0808">Transferase</keyword>
<evidence type="ECO:0000256" key="1">
    <source>
        <dbReference type="ARBA" id="ARBA00022679"/>
    </source>
</evidence>
<protein>
    <submittedName>
        <fullName evidence="4">1-acyl-sn-glycerol-3-phosphate acyltransferase</fullName>
    </submittedName>
</protein>
<evidence type="ECO:0000313" key="4">
    <source>
        <dbReference type="EMBL" id="SDM81852.1"/>
    </source>
</evidence>
<dbReference type="GO" id="GO:0006654">
    <property type="term" value="P:phosphatidic acid biosynthetic process"/>
    <property type="evidence" value="ECO:0007669"/>
    <property type="project" value="TreeGrafter"/>
</dbReference>
<evidence type="ECO:0000256" key="2">
    <source>
        <dbReference type="ARBA" id="ARBA00023315"/>
    </source>
</evidence>
<dbReference type="SUPFAM" id="SSF69593">
    <property type="entry name" value="Glycerol-3-phosphate (1)-acyltransferase"/>
    <property type="match status" value="1"/>
</dbReference>
<sequence length="395" mass="47129">MQRLLLTPIRTYIESRSDIVIERNDTEHMEPPYIILANHVNNWDPLFLNCYVNEPICYIAGEPLFRNPFLKQILEYTGAIRKTKFTNDTSTIRSVIKAKKHNRVIGIFPEGNRNWDGYNEPLIYSTAKLVKLLNIPVVIAKIKGGHISHPRWGDGHRKGKIAISFEKRWDFNAFEQDSINMIHEKLTEALHHDEMAWQKEEKNEYQAKNPAHYLERLLFTCPHCQTPGRMHSNGDRFYCLTCDYRVRYTPYGTFESINQPVYYSTPYDWKNWQIQFLNEYFGQSEWEETWKNCLQDPVMLYVSYDKKPFQLLGKGRLTWEDEQFIFQGKQERKVFPIKETDGMNIQFHHKLDFLYQDAFYRIVFYEPRSSAYKWLQISKLIDQKHRAETRGMHNG</sequence>
<organism evidence="4 5">
    <name type="scientific">Tenuibacillus multivorans</name>
    <dbReference type="NCBI Taxonomy" id="237069"/>
    <lineage>
        <taxon>Bacteria</taxon>
        <taxon>Bacillati</taxon>
        <taxon>Bacillota</taxon>
        <taxon>Bacilli</taxon>
        <taxon>Bacillales</taxon>
        <taxon>Bacillaceae</taxon>
        <taxon>Tenuibacillus</taxon>
    </lineage>
</organism>
<evidence type="ECO:0000313" key="5">
    <source>
        <dbReference type="Proteomes" id="UP000199334"/>
    </source>
</evidence>
<proteinExistence type="predicted"/>
<dbReference type="GO" id="GO:0003841">
    <property type="term" value="F:1-acylglycerol-3-phosphate O-acyltransferase activity"/>
    <property type="evidence" value="ECO:0007669"/>
    <property type="project" value="TreeGrafter"/>
</dbReference>
<dbReference type="EMBL" id="FNIG01000001">
    <property type="protein sequence ID" value="SDM81852.1"/>
    <property type="molecule type" value="Genomic_DNA"/>
</dbReference>
<dbReference type="InterPro" id="IPR002123">
    <property type="entry name" value="Plipid/glycerol_acylTrfase"/>
</dbReference>
<feature type="domain" description="Phospholipid/glycerol acyltransferase" evidence="3">
    <location>
        <begin position="33"/>
        <end position="145"/>
    </location>
</feature>
<dbReference type="PANTHER" id="PTHR10434">
    <property type="entry name" value="1-ACYL-SN-GLYCEROL-3-PHOSPHATE ACYLTRANSFERASE"/>
    <property type="match status" value="1"/>
</dbReference>
<dbReference type="PANTHER" id="PTHR10434:SF11">
    <property type="entry name" value="1-ACYL-SN-GLYCEROL-3-PHOSPHATE ACYLTRANSFERASE"/>
    <property type="match status" value="1"/>
</dbReference>
<dbReference type="AlphaFoldDB" id="A0A1G9WBG9"/>
<gene>
    <name evidence="4" type="ORF">SAMN05216498_0678</name>
</gene>
<dbReference type="SMART" id="SM00563">
    <property type="entry name" value="PlsC"/>
    <property type="match status" value="1"/>
</dbReference>
<keyword evidence="5" id="KW-1185">Reference proteome</keyword>
<dbReference type="CDD" id="cd07989">
    <property type="entry name" value="LPLAT_AGPAT-like"/>
    <property type="match status" value="1"/>
</dbReference>
<dbReference type="Pfam" id="PF01553">
    <property type="entry name" value="Acyltransferase"/>
    <property type="match status" value="1"/>
</dbReference>
<dbReference type="STRING" id="237069.SAMN05216498_0678"/>
<keyword evidence="2 4" id="KW-0012">Acyltransferase</keyword>
<accession>A0A1G9WBG9</accession>
<dbReference type="Proteomes" id="UP000199334">
    <property type="component" value="Unassembled WGS sequence"/>
</dbReference>